<dbReference type="Proteomes" id="UP000287033">
    <property type="component" value="Unassembled WGS sequence"/>
</dbReference>
<dbReference type="EMBL" id="BEZZ01000022">
    <property type="protein sequence ID" value="GCC23055.1"/>
    <property type="molecule type" value="Genomic_DNA"/>
</dbReference>
<dbReference type="GO" id="GO:0050163">
    <property type="term" value="F:oxaloacetate tautomerase activity"/>
    <property type="evidence" value="ECO:0007669"/>
    <property type="project" value="UniProtKB-ARBA"/>
</dbReference>
<dbReference type="FunFam" id="3.90.850.10:FF:000002">
    <property type="entry name" value="2-hydroxyhepta-2,4-diene-1,7-dioate isomerase"/>
    <property type="match status" value="1"/>
</dbReference>
<dbReference type="PANTHER" id="PTHR42796:SF4">
    <property type="entry name" value="FUMARYLACETOACETATE HYDROLASE DOMAIN-CONTAINING PROTEIN 2A"/>
    <property type="match status" value="1"/>
</dbReference>
<evidence type="ECO:0000259" key="3">
    <source>
        <dbReference type="Pfam" id="PF01557"/>
    </source>
</evidence>
<comment type="similarity">
    <text evidence="1">Belongs to the FAH family.</text>
</comment>
<comment type="caution">
    <text evidence="4">The sequence shown here is derived from an EMBL/GenBank/DDBJ whole genome shotgun (WGS) entry which is preliminary data.</text>
</comment>
<dbReference type="OrthoDB" id="411064at2759"/>
<dbReference type="InterPro" id="IPR011234">
    <property type="entry name" value="Fumarylacetoacetase-like_C"/>
</dbReference>
<evidence type="ECO:0000313" key="5">
    <source>
        <dbReference type="Proteomes" id="UP000287033"/>
    </source>
</evidence>
<dbReference type="Gene3D" id="3.90.850.10">
    <property type="entry name" value="Fumarylacetoacetase-like, C-terminal domain"/>
    <property type="match status" value="1"/>
</dbReference>
<dbReference type="AlphaFoldDB" id="A0A401RY41"/>
<evidence type="ECO:0000256" key="1">
    <source>
        <dbReference type="ARBA" id="ARBA00010211"/>
    </source>
</evidence>
<sequence length="329" mass="36661">MQALVQATPFLRLVQLRAGTICSQGSYCFQVRQLSASKSSRMRLIQFLTVGDQNGVRLGVEKDGGNIIDLNSFDSSLPRTMKEFLEIGDTALETARRAVDCGKYTRCHSEITLLSPITNPDKVVCVGMNYMDHCVEQNVAVPKEPVIFSKFGSSIVGPYSDIIHPEESNEVDWEVELAFVIGKKGKHIKKEEAMDYVAGFTVAHDVSARDWQMKRNGKQWLLGKTFDTFCPLGPAIVTRDALSDPHNLGIRCRVNKEIMQNSNTNQLIFKTEELIVWVSQFVTLNPGDVFLTGTPSGVGVFRKPPVFLKRGDTVECEIDEIGTLRNTII</sequence>
<gene>
    <name evidence="4" type="ORF">chiPu_0001447</name>
</gene>
<evidence type="ECO:0000313" key="4">
    <source>
        <dbReference type="EMBL" id="GCC23055.1"/>
    </source>
</evidence>
<reference evidence="4 5" key="1">
    <citation type="journal article" date="2018" name="Nat. Ecol. Evol.">
        <title>Shark genomes provide insights into elasmobranch evolution and the origin of vertebrates.</title>
        <authorList>
            <person name="Hara Y"/>
            <person name="Yamaguchi K"/>
            <person name="Onimaru K"/>
            <person name="Kadota M"/>
            <person name="Koyanagi M"/>
            <person name="Keeley SD"/>
            <person name="Tatsumi K"/>
            <person name="Tanaka K"/>
            <person name="Motone F"/>
            <person name="Kageyama Y"/>
            <person name="Nozu R"/>
            <person name="Adachi N"/>
            <person name="Nishimura O"/>
            <person name="Nakagawa R"/>
            <person name="Tanegashima C"/>
            <person name="Kiyatake I"/>
            <person name="Matsumoto R"/>
            <person name="Murakumo K"/>
            <person name="Nishida K"/>
            <person name="Terakita A"/>
            <person name="Kuratani S"/>
            <person name="Sato K"/>
            <person name="Hyodo S Kuraku.S."/>
        </authorList>
    </citation>
    <scope>NUCLEOTIDE SEQUENCE [LARGE SCALE GENOMIC DNA]</scope>
</reference>
<keyword evidence="2" id="KW-0479">Metal-binding</keyword>
<dbReference type="GO" id="GO:0046872">
    <property type="term" value="F:metal ion binding"/>
    <property type="evidence" value="ECO:0007669"/>
    <property type="project" value="UniProtKB-KW"/>
</dbReference>
<dbReference type="OMA" id="CNKIVAP"/>
<protein>
    <recommendedName>
        <fullName evidence="3">Fumarylacetoacetase-like C-terminal domain-containing protein</fullName>
    </recommendedName>
</protein>
<evidence type="ECO:0000256" key="2">
    <source>
        <dbReference type="ARBA" id="ARBA00022723"/>
    </source>
</evidence>
<dbReference type="PANTHER" id="PTHR42796">
    <property type="entry name" value="FUMARYLACETOACETATE HYDROLASE DOMAIN-CONTAINING PROTEIN 2A-RELATED"/>
    <property type="match status" value="1"/>
</dbReference>
<feature type="domain" description="Fumarylacetoacetase-like C-terminal" evidence="3">
    <location>
        <begin position="122"/>
        <end position="328"/>
    </location>
</feature>
<name>A0A401RY41_CHIPU</name>
<accession>A0A401RY41</accession>
<dbReference type="InterPro" id="IPR051121">
    <property type="entry name" value="FAH"/>
</dbReference>
<dbReference type="GO" id="GO:0006107">
    <property type="term" value="P:oxaloacetate metabolic process"/>
    <property type="evidence" value="ECO:0007669"/>
    <property type="project" value="UniProtKB-ARBA"/>
</dbReference>
<dbReference type="InterPro" id="IPR036663">
    <property type="entry name" value="Fumarylacetoacetase_C_sf"/>
</dbReference>
<dbReference type="STRING" id="137246.A0A401RY41"/>
<keyword evidence="5" id="KW-1185">Reference proteome</keyword>
<proteinExistence type="inferred from homology"/>
<dbReference type="Pfam" id="PF01557">
    <property type="entry name" value="FAA_hydrolase"/>
    <property type="match status" value="1"/>
</dbReference>
<organism evidence="4 5">
    <name type="scientific">Chiloscyllium punctatum</name>
    <name type="common">Brownbanded bambooshark</name>
    <name type="synonym">Hemiscyllium punctatum</name>
    <dbReference type="NCBI Taxonomy" id="137246"/>
    <lineage>
        <taxon>Eukaryota</taxon>
        <taxon>Metazoa</taxon>
        <taxon>Chordata</taxon>
        <taxon>Craniata</taxon>
        <taxon>Vertebrata</taxon>
        <taxon>Chondrichthyes</taxon>
        <taxon>Elasmobranchii</taxon>
        <taxon>Galeomorphii</taxon>
        <taxon>Galeoidea</taxon>
        <taxon>Orectolobiformes</taxon>
        <taxon>Hemiscylliidae</taxon>
        <taxon>Chiloscyllium</taxon>
    </lineage>
</organism>
<dbReference type="SUPFAM" id="SSF56529">
    <property type="entry name" value="FAH"/>
    <property type="match status" value="1"/>
</dbReference>